<sequence>MQKTHLLSLLFLLAACTSAEQDNSPDYGTLTLPHQPNILWLVAEDMSPTIAAYGDSTIHTPNLDRLFNEGVRYTHMFSVSGVCAPSRFSIATGIYTTRGGAQHMRTSSRVEYMDQIGVIPYEATPDPPVRMMSEVMRENGYYTTNNSKQDYQFKAPVTAWDENSPRAHWRNRPEGMPFFSIVNFGVTHESQIWARANDTLLVAMDAEIPIPPYLPNTDLVRQDVRRMYSNILRLDARIGAILDELESDNLLEETIIMFYSDHGGPLPRQKRQLYDSGLHVPLAVRFPNQQLAGITDNQLISFVDLAPTTFSLAGIPLPEYLDGQAFLGTRRTGTPRSFIHAAADRFDAEYDTKRAVRDHRYKYILNLRPDLGYYLAVTYREQMATMQELLRLRFGGIDEYQ</sequence>
<comment type="caution">
    <text evidence="5">The sequence shown here is derived from an EMBL/GenBank/DDBJ whole genome shotgun (WGS) entry which is preliminary data.</text>
</comment>
<evidence type="ECO:0000256" key="1">
    <source>
        <dbReference type="ARBA" id="ARBA00008779"/>
    </source>
</evidence>
<dbReference type="GO" id="GO:0004065">
    <property type="term" value="F:arylsulfatase activity"/>
    <property type="evidence" value="ECO:0007669"/>
    <property type="project" value="TreeGrafter"/>
</dbReference>
<dbReference type="InterPro" id="IPR017850">
    <property type="entry name" value="Alkaline_phosphatase_core_sf"/>
</dbReference>
<evidence type="ECO:0000313" key="5">
    <source>
        <dbReference type="EMBL" id="KKZ14276.1"/>
    </source>
</evidence>
<name>A0A0G8AYQ5_9SYNE</name>
<dbReference type="PROSITE" id="PS51257">
    <property type="entry name" value="PROKAR_LIPOPROTEIN"/>
    <property type="match status" value="1"/>
</dbReference>
<proteinExistence type="inferred from homology"/>
<dbReference type="Gene3D" id="3.40.720.10">
    <property type="entry name" value="Alkaline Phosphatase, subunit A"/>
    <property type="match status" value="1"/>
</dbReference>
<evidence type="ECO:0000256" key="3">
    <source>
        <dbReference type="SAM" id="SignalP"/>
    </source>
</evidence>
<protein>
    <submittedName>
        <fullName evidence="5">Sulfatase</fullName>
    </submittedName>
</protein>
<evidence type="ECO:0000313" key="6">
    <source>
        <dbReference type="Proteomes" id="UP000035037"/>
    </source>
</evidence>
<feature type="domain" description="Sulfatase N-terminal" evidence="4">
    <location>
        <begin position="36"/>
        <end position="315"/>
    </location>
</feature>
<dbReference type="AlphaFoldDB" id="A0A0G8AYQ5"/>
<keyword evidence="3" id="KW-0732">Signal</keyword>
<dbReference type="Pfam" id="PF00884">
    <property type="entry name" value="Sulfatase"/>
    <property type="match status" value="1"/>
</dbReference>
<gene>
    <name evidence="5" type="ORF">TQ37_01530</name>
</gene>
<reference evidence="5 6" key="2">
    <citation type="submission" date="2015-05" db="EMBL/GenBank/DDBJ databases">
        <title>Lifestyle Evolution in Cyanobacterial Symbionts of Sponges.</title>
        <authorList>
            <person name="Burgsdorf I."/>
            <person name="Slaby B.M."/>
            <person name="Handley K.M."/>
            <person name="Haber M."/>
            <person name="Blom J."/>
            <person name="Marshall C.W."/>
            <person name="Gilbert J.A."/>
            <person name="Hentschel U."/>
            <person name="Steindler L."/>
        </authorList>
    </citation>
    <scope>NUCLEOTIDE SEQUENCE [LARGE SCALE GENOMIC DNA]</scope>
    <source>
        <strain evidence="5">15L</strain>
    </source>
</reference>
<reference evidence="5 6" key="1">
    <citation type="submission" date="2015-02" db="EMBL/GenBank/DDBJ databases">
        <authorList>
            <person name="Slaby B."/>
            <person name="Hentschel U."/>
        </authorList>
    </citation>
    <scope>NUCLEOTIDE SEQUENCE [LARGE SCALE GENOMIC DNA]</scope>
    <source>
        <strain evidence="5">15L</strain>
    </source>
</reference>
<dbReference type="SUPFAM" id="SSF53649">
    <property type="entry name" value="Alkaline phosphatase-like"/>
    <property type="match status" value="1"/>
</dbReference>
<dbReference type="Proteomes" id="UP000035037">
    <property type="component" value="Unassembled WGS sequence"/>
</dbReference>
<dbReference type="PANTHER" id="PTHR42693:SF53">
    <property type="entry name" value="ENDO-4-O-SULFATASE"/>
    <property type="match status" value="1"/>
</dbReference>
<dbReference type="InterPro" id="IPR000917">
    <property type="entry name" value="Sulfatase_N"/>
</dbReference>
<feature type="chain" id="PRO_5002569895" evidence="3">
    <location>
        <begin position="22"/>
        <end position="401"/>
    </location>
</feature>
<dbReference type="InterPro" id="IPR050738">
    <property type="entry name" value="Sulfatase"/>
</dbReference>
<evidence type="ECO:0000259" key="4">
    <source>
        <dbReference type="Pfam" id="PF00884"/>
    </source>
</evidence>
<dbReference type="PANTHER" id="PTHR42693">
    <property type="entry name" value="ARYLSULFATASE FAMILY MEMBER"/>
    <property type="match status" value="1"/>
</dbReference>
<dbReference type="EMBL" id="JYFQ01000036">
    <property type="protein sequence ID" value="KKZ14276.1"/>
    <property type="molecule type" value="Genomic_DNA"/>
</dbReference>
<comment type="similarity">
    <text evidence="1">Belongs to the sulfatase family.</text>
</comment>
<organism evidence="5 6">
    <name type="scientific">Candidatus Synechococcus spongiarum 15L</name>
    <dbReference type="NCBI Taxonomy" id="1608419"/>
    <lineage>
        <taxon>Bacteria</taxon>
        <taxon>Bacillati</taxon>
        <taxon>Cyanobacteriota</taxon>
        <taxon>Cyanophyceae</taxon>
        <taxon>Synechococcales</taxon>
        <taxon>Synechococcaceae</taxon>
        <taxon>Synechococcus</taxon>
    </lineage>
</organism>
<evidence type="ECO:0000256" key="2">
    <source>
        <dbReference type="ARBA" id="ARBA00022801"/>
    </source>
</evidence>
<keyword evidence="2" id="KW-0378">Hydrolase</keyword>
<accession>A0A0G8AYQ5</accession>
<feature type="signal peptide" evidence="3">
    <location>
        <begin position="1"/>
        <end position="21"/>
    </location>
</feature>
<feature type="non-terminal residue" evidence="5">
    <location>
        <position position="401"/>
    </location>
</feature>
<dbReference type="CDD" id="cd16027">
    <property type="entry name" value="SGSH"/>
    <property type="match status" value="1"/>
</dbReference>